<sequence>MDNSISIRTAKLTDLEALREFEQGLIEAERPLDPFLGKGKLHYYNIPKMIAANNIHLIVAVSNTELVASGYVRVENSKQYHKNPTHGYVGFIYVKPLFRGKKISNFILESLKSWAKNKGLNELRLDVYHNNSSAIKSYEHFGFKKSMIHMRIDI</sequence>
<feature type="domain" description="N-acetyltransferase" evidence="3">
    <location>
        <begin position="5"/>
        <end position="154"/>
    </location>
</feature>
<dbReference type="KEGG" id="pcea:J3359_12270"/>
<organism evidence="4 5">
    <name type="scientific">Polaribacter cellanae</name>
    <dbReference type="NCBI Taxonomy" id="2818493"/>
    <lineage>
        <taxon>Bacteria</taxon>
        <taxon>Pseudomonadati</taxon>
        <taxon>Bacteroidota</taxon>
        <taxon>Flavobacteriia</taxon>
        <taxon>Flavobacteriales</taxon>
        <taxon>Flavobacteriaceae</taxon>
    </lineage>
</organism>
<dbReference type="Proteomes" id="UP000663920">
    <property type="component" value="Chromosome"/>
</dbReference>
<gene>
    <name evidence="4" type="ORF">J3359_12270</name>
</gene>
<dbReference type="PROSITE" id="PS51186">
    <property type="entry name" value="GNAT"/>
    <property type="match status" value="1"/>
</dbReference>
<dbReference type="CDD" id="cd04301">
    <property type="entry name" value="NAT_SF"/>
    <property type="match status" value="1"/>
</dbReference>
<dbReference type="PANTHER" id="PTHR43877">
    <property type="entry name" value="AMINOALKYLPHOSPHONATE N-ACETYLTRANSFERASE-RELATED-RELATED"/>
    <property type="match status" value="1"/>
</dbReference>
<keyword evidence="2" id="KW-0012">Acyltransferase</keyword>
<protein>
    <submittedName>
        <fullName evidence="4">GNAT family N-acetyltransferase</fullName>
    </submittedName>
</protein>
<dbReference type="InterPro" id="IPR000182">
    <property type="entry name" value="GNAT_dom"/>
</dbReference>
<dbReference type="EMBL" id="CP071869">
    <property type="protein sequence ID" value="QTE21593.1"/>
    <property type="molecule type" value="Genomic_DNA"/>
</dbReference>
<dbReference type="PANTHER" id="PTHR43877:SF2">
    <property type="entry name" value="AMINOALKYLPHOSPHONATE N-ACETYLTRANSFERASE-RELATED"/>
    <property type="match status" value="1"/>
</dbReference>
<dbReference type="Pfam" id="PF00583">
    <property type="entry name" value="Acetyltransf_1"/>
    <property type="match status" value="1"/>
</dbReference>
<reference evidence="4 5" key="1">
    <citation type="submission" date="2021-03" db="EMBL/GenBank/DDBJ databases">
        <title>Complete genome of Polaribacter_sp.SM13.</title>
        <authorList>
            <person name="Jeong S.W."/>
            <person name="Bae J.W."/>
        </authorList>
    </citation>
    <scope>NUCLEOTIDE SEQUENCE [LARGE SCALE GENOMIC DNA]</scope>
    <source>
        <strain evidence="4 5">SM13</strain>
    </source>
</reference>
<proteinExistence type="predicted"/>
<keyword evidence="1" id="KW-0808">Transferase</keyword>
<evidence type="ECO:0000313" key="5">
    <source>
        <dbReference type="Proteomes" id="UP000663920"/>
    </source>
</evidence>
<dbReference type="InterPro" id="IPR016181">
    <property type="entry name" value="Acyl_CoA_acyltransferase"/>
</dbReference>
<evidence type="ECO:0000256" key="1">
    <source>
        <dbReference type="ARBA" id="ARBA00022679"/>
    </source>
</evidence>
<evidence type="ECO:0000313" key="4">
    <source>
        <dbReference type="EMBL" id="QTE21593.1"/>
    </source>
</evidence>
<dbReference type="Gene3D" id="3.40.630.30">
    <property type="match status" value="1"/>
</dbReference>
<accession>A0A975CKZ6</accession>
<dbReference type="InterPro" id="IPR050832">
    <property type="entry name" value="Bact_Acetyltransf"/>
</dbReference>
<dbReference type="AlphaFoldDB" id="A0A975CKZ6"/>
<evidence type="ECO:0000256" key="2">
    <source>
        <dbReference type="ARBA" id="ARBA00023315"/>
    </source>
</evidence>
<dbReference type="GO" id="GO:0016747">
    <property type="term" value="F:acyltransferase activity, transferring groups other than amino-acyl groups"/>
    <property type="evidence" value="ECO:0007669"/>
    <property type="project" value="InterPro"/>
</dbReference>
<dbReference type="SUPFAM" id="SSF55729">
    <property type="entry name" value="Acyl-CoA N-acyltransferases (Nat)"/>
    <property type="match status" value="1"/>
</dbReference>
<evidence type="ECO:0000259" key="3">
    <source>
        <dbReference type="PROSITE" id="PS51186"/>
    </source>
</evidence>
<dbReference type="RefSeq" id="WP_208077147.1">
    <property type="nucleotide sequence ID" value="NZ_CP071869.1"/>
</dbReference>
<name>A0A975CKZ6_9FLAO</name>
<keyword evidence="5" id="KW-1185">Reference proteome</keyword>